<name>A0A9P6HD64_9AGAM</name>
<accession>A0A9P6HD64</accession>
<dbReference type="InterPro" id="IPR013922">
    <property type="entry name" value="Cyclin_PHO80-like"/>
</dbReference>
<dbReference type="GO" id="GO:0005634">
    <property type="term" value="C:nucleus"/>
    <property type="evidence" value="ECO:0007669"/>
    <property type="project" value="TreeGrafter"/>
</dbReference>
<feature type="compositionally biased region" description="Acidic residues" evidence="1">
    <location>
        <begin position="178"/>
        <end position="188"/>
    </location>
</feature>
<protein>
    <recommendedName>
        <fullName evidence="2">Cyclin N-terminal domain-containing protein</fullName>
    </recommendedName>
</protein>
<feature type="domain" description="Cyclin N-terminal" evidence="2">
    <location>
        <begin position="43"/>
        <end position="131"/>
    </location>
</feature>
<dbReference type="Gene3D" id="1.10.472.10">
    <property type="entry name" value="Cyclin-like"/>
    <property type="match status" value="1"/>
</dbReference>
<evidence type="ECO:0000256" key="1">
    <source>
        <dbReference type="SAM" id="MobiDB-lite"/>
    </source>
</evidence>
<comment type="caution">
    <text evidence="3">The sequence shown here is derived from an EMBL/GenBank/DDBJ whole genome shotgun (WGS) entry which is preliminary data.</text>
</comment>
<keyword evidence="4" id="KW-1185">Reference proteome</keyword>
<evidence type="ECO:0000313" key="4">
    <source>
        <dbReference type="Proteomes" id="UP000736335"/>
    </source>
</evidence>
<dbReference type="GO" id="GO:0016538">
    <property type="term" value="F:cyclin-dependent protein serine/threonine kinase regulator activity"/>
    <property type="evidence" value="ECO:0007669"/>
    <property type="project" value="TreeGrafter"/>
</dbReference>
<reference evidence="3" key="2">
    <citation type="submission" date="2020-11" db="EMBL/GenBank/DDBJ databases">
        <authorList>
            <consortium name="DOE Joint Genome Institute"/>
            <person name="Kuo A."/>
            <person name="Miyauchi S."/>
            <person name="Kiss E."/>
            <person name="Drula E."/>
            <person name="Kohler A."/>
            <person name="Sanchez-Garcia M."/>
            <person name="Andreopoulos B."/>
            <person name="Barry K.W."/>
            <person name="Bonito G."/>
            <person name="Buee M."/>
            <person name="Carver A."/>
            <person name="Chen C."/>
            <person name="Cichocki N."/>
            <person name="Clum A."/>
            <person name="Culley D."/>
            <person name="Crous P.W."/>
            <person name="Fauchery L."/>
            <person name="Girlanda M."/>
            <person name="Hayes R."/>
            <person name="Keri Z."/>
            <person name="Labutti K."/>
            <person name="Lipzen A."/>
            <person name="Lombard V."/>
            <person name="Magnuson J."/>
            <person name="Maillard F."/>
            <person name="Morin E."/>
            <person name="Murat C."/>
            <person name="Nolan M."/>
            <person name="Ohm R."/>
            <person name="Pangilinan J."/>
            <person name="Pereira M."/>
            <person name="Perotto S."/>
            <person name="Peter M."/>
            <person name="Riley R."/>
            <person name="Sitrit Y."/>
            <person name="Stielow B."/>
            <person name="Szollosi G."/>
            <person name="Zifcakova L."/>
            <person name="Stursova M."/>
            <person name="Spatafora J.W."/>
            <person name="Tedersoo L."/>
            <person name="Vaario L.-M."/>
            <person name="Yamada A."/>
            <person name="Yan M."/>
            <person name="Wang P."/>
            <person name="Xu J."/>
            <person name="Bruns T."/>
            <person name="Baldrian P."/>
            <person name="Vilgalys R."/>
            <person name="Henrissat B."/>
            <person name="Grigoriev I.V."/>
            <person name="Hibbett D."/>
            <person name="Nagy L.G."/>
            <person name="Martin F.M."/>
        </authorList>
    </citation>
    <scope>NUCLEOTIDE SEQUENCE</scope>
    <source>
        <strain evidence="3">UH-Tt-Lm1</strain>
    </source>
</reference>
<sequence length="266" mass="30317">EHFVRCTTDAVDYAMGRGSSSDLRVRRGPRSPLHTAFAECATRVIQRSQVTLPIILVALVYIERARPHLFVELEQWACERIFLGALVVASKYVNDASPKNTYWAAWTGLFGKRDIGRVEREFLDVLDWELSLHESDIIAQHNLLLTATRITQPHAFHHHRHHPRARHATRRSSTFDFDNDSDWSDSEGESSSSESDVAPRTPVQGHGPQDPRERRVPSPSFVMYDTRTSQKRPHLRISCSTMPHPSLQLELPDPIDSIAFVPTHVF</sequence>
<evidence type="ECO:0000313" key="3">
    <source>
        <dbReference type="EMBL" id="KAF9784761.1"/>
    </source>
</evidence>
<feature type="non-terminal residue" evidence="3">
    <location>
        <position position="1"/>
    </location>
</feature>
<dbReference type="SUPFAM" id="SSF47954">
    <property type="entry name" value="Cyclin-like"/>
    <property type="match status" value="1"/>
</dbReference>
<dbReference type="EMBL" id="WIUZ02000008">
    <property type="protein sequence ID" value="KAF9784761.1"/>
    <property type="molecule type" value="Genomic_DNA"/>
</dbReference>
<dbReference type="PANTHER" id="PTHR15615:SF10">
    <property type="entry name" value="PHO85 CYCLIN-2-RELATED"/>
    <property type="match status" value="1"/>
</dbReference>
<dbReference type="Pfam" id="PF00134">
    <property type="entry name" value="Cyclin_N"/>
    <property type="match status" value="1"/>
</dbReference>
<feature type="region of interest" description="Disordered" evidence="1">
    <location>
        <begin position="178"/>
        <end position="234"/>
    </location>
</feature>
<dbReference type="InterPro" id="IPR006671">
    <property type="entry name" value="Cyclin_N"/>
</dbReference>
<dbReference type="GO" id="GO:0019901">
    <property type="term" value="F:protein kinase binding"/>
    <property type="evidence" value="ECO:0007669"/>
    <property type="project" value="InterPro"/>
</dbReference>
<dbReference type="AlphaFoldDB" id="A0A9P6HD64"/>
<evidence type="ECO:0000259" key="2">
    <source>
        <dbReference type="Pfam" id="PF00134"/>
    </source>
</evidence>
<proteinExistence type="predicted"/>
<dbReference type="PANTHER" id="PTHR15615">
    <property type="match status" value="1"/>
</dbReference>
<organism evidence="3 4">
    <name type="scientific">Thelephora terrestris</name>
    <dbReference type="NCBI Taxonomy" id="56493"/>
    <lineage>
        <taxon>Eukaryota</taxon>
        <taxon>Fungi</taxon>
        <taxon>Dikarya</taxon>
        <taxon>Basidiomycota</taxon>
        <taxon>Agaricomycotina</taxon>
        <taxon>Agaricomycetes</taxon>
        <taxon>Thelephorales</taxon>
        <taxon>Thelephoraceae</taxon>
        <taxon>Thelephora</taxon>
    </lineage>
</organism>
<reference evidence="3" key="1">
    <citation type="journal article" date="2020" name="Nat. Commun.">
        <title>Large-scale genome sequencing of mycorrhizal fungi provides insights into the early evolution of symbiotic traits.</title>
        <authorList>
            <person name="Miyauchi S."/>
            <person name="Kiss E."/>
            <person name="Kuo A."/>
            <person name="Drula E."/>
            <person name="Kohler A."/>
            <person name="Sanchez-Garcia M."/>
            <person name="Morin E."/>
            <person name="Andreopoulos B."/>
            <person name="Barry K.W."/>
            <person name="Bonito G."/>
            <person name="Buee M."/>
            <person name="Carver A."/>
            <person name="Chen C."/>
            <person name="Cichocki N."/>
            <person name="Clum A."/>
            <person name="Culley D."/>
            <person name="Crous P.W."/>
            <person name="Fauchery L."/>
            <person name="Girlanda M."/>
            <person name="Hayes R.D."/>
            <person name="Keri Z."/>
            <person name="LaButti K."/>
            <person name="Lipzen A."/>
            <person name="Lombard V."/>
            <person name="Magnuson J."/>
            <person name="Maillard F."/>
            <person name="Murat C."/>
            <person name="Nolan M."/>
            <person name="Ohm R.A."/>
            <person name="Pangilinan J."/>
            <person name="Pereira M.F."/>
            <person name="Perotto S."/>
            <person name="Peter M."/>
            <person name="Pfister S."/>
            <person name="Riley R."/>
            <person name="Sitrit Y."/>
            <person name="Stielow J.B."/>
            <person name="Szollosi G."/>
            <person name="Zifcakova L."/>
            <person name="Stursova M."/>
            <person name="Spatafora J.W."/>
            <person name="Tedersoo L."/>
            <person name="Vaario L.M."/>
            <person name="Yamada A."/>
            <person name="Yan M."/>
            <person name="Wang P."/>
            <person name="Xu J."/>
            <person name="Bruns T."/>
            <person name="Baldrian P."/>
            <person name="Vilgalys R."/>
            <person name="Dunand C."/>
            <person name="Henrissat B."/>
            <person name="Grigoriev I.V."/>
            <person name="Hibbett D."/>
            <person name="Nagy L.G."/>
            <person name="Martin F.M."/>
        </authorList>
    </citation>
    <scope>NUCLEOTIDE SEQUENCE</scope>
    <source>
        <strain evidence="3">UH-Tt-Lm1</strain>
    </source>
</reference>
<dbReference type="GO" id="GO:0000307">
    <property type="term" value="C:cyclin-dependent protein kinase holoenzyme complex"/>
    <property type="evidence" value="ECO:0007669"/>
    <property type="project" value="TreeGrafter"/>
</dbReference>
<dbReference type="Proteomes" id="UP000736335">
    <property type="component" value="Unassembled WGS sequence"/>
</dbReference>
<dbReference type="InterPro" id="IPR036915">
    <property type="entry name" value="Cyclin-like_sf"/>
</dbReference>
<dbReference type="CDD" id="cd20557">
    <property type="entry name" value="CYCLIN_ScPCL1-like"/>
    <property type="match status" value="1"/>
</dbReference>
<gene>
    <name evidence="3" type="ORF">BJ322DRAFT_1007382</name>
</gene>
<dbReference type="OrthoDB" id="10250320at2759"/>